<protein>
    <recommendedName>
        <fullName evidence="3">Outer membrane protein beta-barrel domain-containing protein</fullName>
    </recommendedName>
</protein>
<dbReference type="AlphaFoldDB" id="A0A378JYI5"/>
<dbReference type="InterPro" id="IPR011250">
    <property type="entry name" value="OMP/PagP_B-barrel"/>
</dbReference>
<feature type="signal peptide" evidence="2">
    <location>
        <begin position="1"/>
        <end position="21"/>
    </location>
</feature>
<proteinExistence type="predicted"/>
<dbReference type="EMBL" id="LNYN01000042">
    <property type="protein sequence ID" value="KTD30899.1"/>
    <property type="molecule type" value="Genomic_DNA"/>
</dbReference>
<evidence type="ECO:0000313" key="7">
    <source>
        <dbReference type="Proteomes" id="UP000254040"/>
    </source>
</evidence>
<keyword evidence="1 2" id="KW-0732">Signal</keyword>
<evidence type="ECO:0000256" key="2">
    <source>
        <dbReference type="SAM" id="SignalP"/>
    </source>
</evidence>
<evidence type="ECO:0000256" key="1">
    <source>
        <dbReference type="ARBA" id="ARBA00022729"/>
    </source>
</evidence>
<evidence type="ECO:0000259" key="3">
    <source>
        <dbReference type="Pfam" id="PF13505"/>
    </source>
</evidence>
<evidence type="ECO:0000313" key="6">
    <source>
        <dbReference type="Proteomes" id="UP000054985"/>
    </source>
</evidence>
<evidence type="ECO:0000313" key="5">
    <source>
        <dbReference type="EMBL" id="STX63476.1"/>
    </source>
</evidence>
<dbReference type="Proteomes" id="UP000254040">
    <property type="component" value="Unassembled WGS sequence"/>
</dbReference>
<dbReference type="Gene3D" id="2.40.160.20">
    <property type="match status" value="1"/>
</dbReference>
<dbReference type="EMBL" id="UGOG01000001">
    <property type="protein sequence ID" value="STX63476.1"/>
    <property type="molecule type" value="Genomic_DNA"/>
</dbReference>
<feature type="domain" description="Outer membrane protein beta-barrel" evidence="3">
    <location>
        <begin position="10"/>
        <end position="245"/>
    </location>
</feature>
<evidence type="ECO:0000313" key="4">
    <source>
        <dbReference type="EMBL" id="KTD30899.1"/>
    </source>
</evidence>
<reference evidence="5 7" key="2">
    <citation type="submission" date="2018-06" db="EMBL/GenBank/DDBJ databases">
        <authorList>
            <consortium name="Pathogen Informatics"/>
            <person name="Doyle S."/>
        </authorList>
    </citation>
    <scope>NUCLEOTIDE SEQUENCE [LARGE SCALE GENOMIC DNA]</scope>
    <source>
        <strain evidence="5 7">NCTC12239</strain>
    </source>
</reference>
<reference evidence="4 6" key="1">
    <citation type="submission" date="2015-11" db="EMBL/GenBank/DDBJ databases">
        <title>Genomic analysis of 38 Legionella species identifies large and diverse effector repertoires.</title>
        <authorList>
            <person name="Burstein D."/>
            <person name="Amaro F."/>
            <person name="Zusman T."/>
            <person name="Lifshitz Z."/>
            <person name="Cohen O."/>
            <person name="Gilbert J.A."/>
            <person name="Pupko T."/>
            <person name="Shuman H.A."/>
            <person name="Segal G."/>
        </authorList>
    </citation>
    <scope>NUCLEOTIDE SEQUENCE [LARGE SCALE GENOMIC DNA]</scope>
    <source>
        <strain evidence="4 6">ATCC 43877</strain>
    </source>
</reference>
<dbReference type="OrthoDB" id="5647185at2"/>
<accession>A0A378JYI5</accession>
<keyword evidence="6" id="KW-1185">Reference proteome</keyword>
<dbReference type="Pfam" id="PF13505">
    <property type="entry name" value="OMP_b-brl"/>
    <property type="match status" value="1"/>
</dbReference>
<sequence length="250" mass="27394">MKQLIQLGLLSNLLINSTAFAVNPEQGFYMGLLGEMSSGPANHEIAFIEPPDPTIWVGKVDNSRIGGGGGAMLGYRYHQFRVEGEFLYNWNGSGSVDIGDCTLQSPIVQTPTGICPQDHFQANNLGFNGSVATMYGLANVFWDFINYDSDNATVFPYVGLGIGYARLTSRGNFIRNYYTLDVTSRGSSRTFTSGAAQGILGLGLFMDDFTWAGMDYRYLTTNTLKDYGNKRYAINSLNFTVSLSFDKSGT</sequence>
<name>A0A378JYI5_9GAMM</name>
<dbReference type="STRING" id="39962.Lmor_3006"/>
<feature type="chain" id="PRO_5016682230" description="Outer membrane protein beta-barrel domain-containing protein" evidence="2">
    <location>
        <begin position="22"/>
        <end position="250"/>
    </location>
</feature>
<organism evidence="5 7">
    <name type="scientific">Legionella moravica</name>
    <dbReference type="NCBI Taxonomy" id="39962"/>
    <lineage>
        <taxon>Bacteria</taxon>
        <taxon>Pseudomonadati</taxon>
        <taxon>Pseudomonadota</taxon>
        <taxon>Gammaproteobacteria</taxon>
        <taxon>Legionellales</taxon>
        <taxon>Legionellaceae</taxon>
        <taxon>Legionella</taxon>
    </lineage>
</organism>
<gene>
    <name evidence="4" type="ORF">Lmor_3006</name>
    <name evidence="5" type="ORF">NCTC12239_02421</name>
</gene>
<dbReference type="SUPFAM" id="SSF56925">
    <property type="entry name" value="OMPA-like"/>
    <property type="match status" value="1"/>
</dbReference>
<dbReference type="InterPro" id="IPR027385">
    <property type="entry name" value="Beta-barrel_OMP"/>
</dbReference>
<dbReference type="RefSeq" id="WP_028384734.1">
    <property type="nucleotide sequence ID" value="NZ_CAAAJG010000028.1"/>
</dbReference>
<dbReference type="Proteomes" id="UP000054985">
    <property type="component" value="Unassembled WGS sequence"/>
</dbReference>